<name>A0A9W7IIA2_HIBTR</name>
<accession>A0A9W7IIA2</accession>
<protein>
    <recommendedName>
        <fullName evidence="3">CCHC-type domain-containing protein</fullName>
    </recommendedName>
</protein>
<dbReference type="PROSITE" id="PS50158">
    <property type="entry name" value="ZF_CCHC"/>
    <property type="match status" value="1"/>
</dbReference>
<feature type="region of interest" description="Disordered" evidence="2">
    <location>
        <begin position="142"/>
        <end position="171"/>
    </location>
</feature>
<gene>
    <name evidence="4" type="ORF">HRI_003234000</name>
</gene>
<dbReference type="PANTHER" id="PTHR33223:SF6">
    <property type="entry name" value="CCHC-TYPE DOMAIN-CONTAINING PROTEIN"/>
    <property type="match status" value="1"/>
</dbReference>
<dbReference type="InterPro" id="IPR005162">
    <property type="entry name" value="Retrotrans_gag_dom"/>
</dbReference>
<evidence type="ECO:0000256" key="1">
    <source>
        <dbReference type="PROSITE-ProRule" id="PRU00047"/>
    </source>
</evidence>
<dbReference type="InterPro" id="IPR001878">
    <property type="entry name" value="Znf_CCHC"/>
</dbReference>
<dbReference type="OrthoDB" id="994996at2759"/>
<dbReference type="GO" id="GO:0003676">
    <property type="term" value="F:nucleic acid binding"/>
    <property type="evidence" value="ECO:0007669"/>
    <property type="project" value="InterPro"/>
</dbReference>
<evidence type="ECO:0000313" key="5">
    <source>
        <dbReference type="Proteomes" id="UP001165190"/>
    </source>
</evidence>
<organism evidence="4 5">
    <name type="scientific">Hibiscus trionum</name>
    <name type="common">Flower of an hour</name>
    <dbReference type="NCBI Taxonomy" id="183268"/>
    <lineage>
        <taxon>Eukaryota</taxon>
        <taxon>Viridiplantae</taxon>
        <taxon>Streptophyta</taxon>
        <taxon>Embryophyta</taxon>
        <taxon>Tracheophyta</taxon>
        <taxon>Spermatophyta</taxon>
        <taxon>Magnoliopsida</taxon>
        <taxon>eudicotyledons</taxon>
        <taxon>Gunneridae</taxon>
        <taxon>Pentapetalae</taxon>
        <taxon>rosids</taxon>
        <taxon>malvids</taxon>
        <taxon>Malvales</taxon>
        <taxon>Malvaceae</taxon>
        <taxon>Malvoideae</taxon>
        <taxon>Hibiscus</taxon>
    </lineage>
</organism>
<dbReference type="GO" id="GO:0008270">
    <property type="term" value="F:zinc ion binding"/>
    <property type="evidence" value="ECO:0007669"/>
    <property type="project" value="UniProtKB-KW"/>
</dbReference>
<evidence type="ECO:0000313" key="4">
    <source>
        <dbReference type="EMBL" id="GMI95647.1"/>
    </source>
</evidence>
<feature type="compositionally biased region" description="Basic and acidic residues" evidence="2">
    <location>
        <begin position="142"/>
        <end position="152"/>
    </location>
</feature>
<dbReference type="InterPro" id="IPR036875">
    <property type="entry name" value="Znf_CCHC_sf"/>
</dbReference>
<comment type="caution">
    <text evidence="4">The sequence shown here is derived from an EMBL/GenBank/DDBJ whole genome shotgun (WGS) entry which is preliminary data.</text>
</comment>
<keyword evidence="5" id="KW-1185">Reference proteome</keyword>
<dbReference type="AlphaFoldDB" id="A0A9W7IIA2"/>
<dbReference type="EMBL" id="BSYR01000027">
    <property type="protein sequence ID" value="GMI95647.1"/>
    <property type="molecule type" value="Genomic_DNA"/>
</dbReference>
<dbReference type="Pfam" id="PF03732">
    <property type="entry name" value="Retrotrans_gag"/>
    <property type="match status" value="1"/>
</dbReference>
<dbReference type="PANTHER" id="PTHR33223">
    <property type="entry name" value="CCHC-TYPE DOMAIN-CONTAINING PROTEIN"/>
    <property type="match status" value="1"/>
</dbReference>
<proteinExistence type="predicted"/>
<keyword evidence="1" id="KW-0479">Metal-binding</keyword>
<keyword evidence="1" id="KW-0862">Zinc</keyword>
<sequence>MSIEEDLKKLNIVVVYLTDLAQTWWRCRCEDVKHWDAAIETWKEFQDEFKAQFYPQYAEDQARSKLRRLRHEDAKSLRDHVRKFMELSLQVLSLSEEDGFFTFIDGLEPWAKMELQRRRVAKLYAALTVAESVIEIGRKEEKSFDSNDEAPRGVKKPSSGNGKPKYHRQKRDERGPIKCYLCHKEGHITRDCPVKGSFAAVVCHKKDES</sequence>
<dbReference type="SMART" id="SM00343">
    <property type="entry name" value="ZnF_C2HC"/>
    <property type="match status" value="1"/>
</dbReference>
<evidence type="ECO:0000256" key="2">
    <source>
        <dbReference type="SAM" id="MobiDB-lite"/>
    </source>
</evidence>
<keyword evidence="1" id="KW-0863">Zinc-finger</keyword>
<feature type="domain" description="CCHC-type" evidence="3">
    <location>
        <begin position="178"/>
        <end position="193"/>
    </location>
</feature>
<dbReference type="SUPFAM" id="SSF57756">
    <property type="entry name" value="Retrovirus zinc finger-like domains"/>
    <property type="match status" value="1"/>
</dbReference>
<reference evidence="4" key="1">
    <citation type="submission" date="2023-05" db="EMBL/GenBank/DDBJ databases">
        <title>Genome and transcriptome analyses reveal genes involved in the formation of fine ridges on petal epidermal cells in Hibiscus trionum.</title>
        <authorList>
            <person name="Koshimizu S."/>
            <person name="Masuda S."/>
            <person name="Ishii T."/>
            <person name="Shirasu K."/>
            <person name="Hoshino A."/>
            <person name="Arita M."/>
        </authorList>
    </citation>
    <scope>NUCLEOTIDE SEQUENCE</scope>
    <source>
        <strain evidence="4">Hamamatsu line</strain>
    </source>
</reference>
<dbReference type="Gene3D" id="4.10.60.10">
    <property type="entry name" value="Zinc finger, CCHC-type"/>
    <property type="match status" value="1"/>
</dbReference>
<dbReference type="Proteomes" id="UP001165190">
    <property type="component" value="Unassembled WGS sequence"/>
</dbReference>
<evidence type="ECO:0000259" key="3">
    <source>
        <dbReference type="PROSITE" id="PS50158"/>
    </source>
</evidence>